<keyword evidence="3" id="KW-1185">Reference proteome</keyword>
<dbReference type="OrthoDB" id="9871008at2"/>
<evidence type="ECO:0000313" key="3">
    <source>
        <dbReference type="Proteomes" id="UP000198757"/>
    </source>
</evidence>
<proteinExistence type="predicted"/>
<protein>
    <submittedName>
        <fullName evidence="2">Uncharacterized protein</fullName>
    </submittedName>
</protein>
<keyword evidence="1" id="KW-1133">Transmembrane helix</keyword>
<feature type="transmembrane region" description="Helical" evidence="1">
    <location>
        <begin position="47"/>
        <end position="64"/>
    </location>
</feature>
<dbReference type="EMBL" id="FMZO01000003">
    <property type="protein sequence ID" value="SDC66651.1"/>
    <property type="molecule type" value="Genomic_DNA"/>
</dbReference>
<name>A0A1G6NG06_NIADE</name>
<reference evidence="3" key="1">
    <citation type="submission" date="2016-10" db="EMBL/GenBank/DDBJ databases">
        <authorList>
            <person name="Varghese N."/>
            <person name="Submissions S."/>
        </authorList>
    </citation>
    <scope>NUCLEOTIDE SEQUENCE [LARGE SCALE GENOMIC DNA]</scope>
    <source>
        <strain evidence="3">DSM 25811 / CCM 8410 / LMG 26954 / E90</strain>
    </source>
</reference>
<dbReference type="STRING" id="1285928.SAMN04487894_103259"/>
<keyword evidence="1" id="KW-0472">Membrane</keyword>
<dbReference type="AlphaFoldDB" id="A0A1G6NG06"/>
<sequence length="215" mass="24116">MRQIKMKEHRTQRNAWLTVRGPAGGNKRTEKSTVVSMHTIRRPGYRRGVLTWLLVCGLVFLAGAQERDHKTMLDTIFLHAEDNFRDIMGSGQDSGIFVRPKLIPGRGEMKIGRFPNAVTLNWVIPLAQSAQVQADARAFMRVKFADRKNYTIVSDGSEEEGYRITNVYVNATGKPKLIFQTTYYRNRDEPAKSSFAITVYGTKPVSGSSAPGTGF</sequence>
<evidence type="ECO:0000313" key="2">
    <source>
        <dbReference type="EMBL" id="SDC66651.1"/>
    </source>
</evidence>
<dbReference type="Proteomes" id="UP000198757">
    <property type="component" value="Unassembled WGS sequence"/>
</dbReference>
<keyword evidence="1" id="KW-0812">Transmembrane</keyword>
<accession>A0A1G6NG06</accession>
<evidence type="ECO:0000256" key="1">
    <source>
        <dbReference type="SAM" id="Phobius"/>
    </source>
</evidence>
<gene>
    <name evidence="2" type="ORF">SAMN04487894_103259</name>
</gene>
<organism evidence="2 3">
    <name type="scientific">Niabella drilacis (strain DSM 25811 / CCM 8410 / CCUG 62505 / LMG 26954 / E90)</name>
    <dbReference type="NCBI Taxonomy" id="1285928"/>
    <lineage>
        <taxon>Bacteria</taxon>
        <taxon>Pseudomonadati</taxon>
        <taxon>Bacteroidota</taxon>
        <taxon>Chitinophagia</taxon>
        <taxon>Chitinophagales</taxon>
        <taxon>Chitinophagaceae</taxon>
        <taxon>Niabella</taxon>
    </lineage>
</organism>
<dbReference type="RefSeq" id="WP_090389425.1">
    <property type="nucleotide sequence ID" value="NZ_FMZO01000003.1"/>
</dbReference>